<dbReference type="Proteomes" id="UP000033956">
    <property type="component" value="Unassembled WGS sequence"/>
</dbReference>
<feature type="domain" description="Solute-binding protein family 5" evidence="2">
    <location>
        <begin position="85"/>
        <end position="435"/>
    </location>
</feature>
<proteinExistence type="predicted"/>
<comment type="caution">
    <text evidence="3">The sequence shown here is derived from an EMBL/GenBank/DDBJ whole genome shotgun (WGS) entry which is preliminary data.</text>
</comment>
<dbReference type="InterPro" id="IPR030678">
    <property type="entry name" value="Peptide/Ni-bd"/>
</dbReference>
<gene>
    <name evidence="3" type="primary">hbpA_3</name>
    <name evidence="3" type="ORF">RS81_03303</name>
</gene>
<dbReference type="Gene3D" id="3.10.105.10">
    <property type="entry name" value="Dipeptide-binding Protein, Domain 3"/>
    <property type="match status" value="1"/>
</dbReference>
<dbReference type="InterPro" id="IPR039424">
    <property type="entry name" value="SBP_5"/>
</dbReference>
<feature type="chain" id="PRO_5005633270" evidence="1">
    <location>
        <begin position="29"/>
        <end position="519"/>
    </location>
</feature>
<dbReference type="EMBL" id="JYIZ01000057">
    <property type="protein sequence ID" value="KJL37546.1"/>
    <property type="molecule type" value="Genomic_DNA"/>
</dbReference>
<dbReference type="GO" id="GO:0015833">
    <property type="term" value="P:peptide transport"/>
    <property type="evidence" value="ECO:0007669"/>
    <property type="project" value="TreeGrafter"/>
</dbReference>
<dbReference type="Pfam" id="PF00496">
    <property type="entry name" value="SBP_bac_5"/>
    <property type="match status" value="1"/>
</dbReference>
<dbReference type="SUPFAM" id="SSF53850">
    <property type="entry name" value="Periplasmic binding protein-like II"/>
    <property type="match status" value="1"/>
</dbReference>
<reference evidence="3 4" key="1">
    <citation type="submission" date="2015-02" db="EMBL/GenBank/DDBJ databases">
        <title>Draft genome sequences of ten Microbacterium spp. with emphasis on heavy metal contaminated environments.</title>
        <authorList>
            <person name="Corretto E."/>
        </authorList>
    </citation>
    <scope>NUCLEOTIDE SEQUENCE [LARGE SCALE GENOMIC DNA]</scope>
    <source>
        <strain evidence="3 4">DSM 12510</strain>
    </source>
</reference>
<dbReference type="PATRIC" id="fig|92835.4.peg.3335"/>
<evidence type="ECO:0000259" key="2">
    <source>
        <dbReference type="Pfam" id="PF00496"/>
    </source>
</evidence>
<dbReference type="GO" id="GO:0042597">
    <property type="term" value="C:periplasmic space"/>
    <property type="evidence" value="ECO:0007669"/>
    <property type="project" value="UniProtKB-ARBA"/>
</dbReference>
<dbReference type="GO" id="GO:0043190">
    <property type="term" value="C:ATP-binding cassette (ABC) transporter complex"/>
    <property type="evidence" value="ECO:0007669"/>
    <property type="project" value="InterPro"/>
</dbReference>
<dbReference type="STRING" id="92835.RS81_03303"/>
<dbReference type="PROSITE" id="PS51257">
    <property type="entry name" value="PROKAR_LIPOPROTEIN"/>
    <property type="match status" value="1"/>
</dbReference>
<evidence type="ECO:0000256" key="1">
    <source>
        <dbReference type="SAM" id="SignalP"/>
    </source>
</evidence>
<dbReference type="Gene3D" id="3.40.190.10">
    <property type="entry name" value="Periplasmic binding protein-like II"/>
    <property type="match status" value="1"/>
</dbReference>
<sequence>MNAMTRRGARIAALLTGAALAVSLTACAADDSVTGEEGSETHDLIVGAMGGPASLDPAMLYEGQSAYVWSAVYDTLLAKNPETGEIEGNAAESWEYSEDGLTLTLKIREGMTFSSGDPVDAEAVAASMNRTRTTPGTQQSRFAMVSDVVAVDDSTVEVQFTEFDPAFLETLFNATGVIGDPATVEDEATATDPVGSGPYTLSDETVAGTAYVLEKRDEYWNADAFPFDTITVKVFADPTAQINALQAGEIYAATVNPQMIAPFEADAETFSFQTVTGATIAELVILDRTGERIPALGDERVRQAINMAIDREGMVSSLMPDTGAATNQLFGPTGNAYIEELDSYFDYDVEAAKELMADAGYADGFTLPIPSTYLSTRFEPLLSDQLSEIGITVEWVPTPPNEMDGINFSGKYGATIAFGSFTGGDPGILEQNFGSGQNNPSGYTDDVIDAAMEEIHGSIDQDAAAEAYRTLNQHVVEIGLTAPFARIDTIWVLRDGVAYLDSGASTMNEIRVFGLAESD</sequence>
<evidence type="ECO:0000313" key="3">
    <source>
        <dbReference type="EMBL" id="KJL37546.1"/>
    </source>
</evidence>
<dbReference type="GO" id="GO:1904680">
    <property type="term" value="F:peptide transmembrane transporter activity"/>
    <property type="evidence" value="ECO:0007669"/>
    <property type="project" value="TreeGrafter"/>
</dbReference>
<evidence type="ECO:0000313" key="4">
    <source>
        <dbReference type="Proteomes" id="UP000033956"/>
    </source>
</evidence>
<dbReference type="AlphaFoldDB" id="A0A0M2GV49"/>
<dbReference type="PANTHER" id="PTHR30290">
    <property type="entry name" value="PERIPLASMIC BINDING COMPONENT OF ABC TRANSPORTER"/>
    <property type="match status" value="1"/>
</dbReference>
<name>A0A0M2GV49_9MICO</name>
<organism evidence="3 4">
    <name type="scientific">Microbacterium terrae</name>
    <dbReference type="NCBI Taxonomy" id="69369"/>
    <lineage>
        <taxon>Bacteria</taxon>
        <taxon>Bacillati</taxon>
        <taxon>Actinomycetota</taxon>
        <taxon>Actinomycetes</taxon>
        <taxon>Micrococcales</taxon>
        <taxon>Microbacteriaceae</taxon>
        <taxon>Microbacterium</taxon>
    </lineage>
</organism>
<dbReference type="PIRSF" id="PIRSF002741">
    <property type="entry name" value="MppA"/>
    <property type="match status" value="1"/>
</dbReference>
<feature type="signal peptide" evidence="1">
    <location>
        <begin position="1"/>
        <end position="28"/>
    </location>
</feature>
<accession>A0A0M2GV49</accession>
<dbReference type="InterPro" id="IPR000914">
    <property type="entry name" value="SBP_5_dom"/>
</dbReference>
<protein>
    <submittedName>
        <fullName evidence="3">Heme-binding protein A</fullName>
    </submittedName>
</protein>
<keyword evidence="1" id="KW-0732">Signal</keyword>
<keyword evidence="4" id="KW-1185">Reference proteome</keyword>